<name>A0A8H7YP89_AJECA</name>
<evidence type="ECO:0000313" key="2">
    <source>
        <dbReference type="Proteomes" id="UP000670092"/>
    </source>
</evidence>
<accession>A0A8H7YP89</accession>
<gene>
    <name evidence="1" type="ORF">I7I52_06431</name>
</gene>
<comment type="caution">
    <text evidence="1">The sequence shown here is derived from an EMBL/GenBank/DDBJ whole genome shotgun (WGS) entry which is preliminary data.</text>
</comment>
<dbReference type="VEuPathDB" id="FungiDB:I7I52_06431"/>
<dbReference type="AlphaFoldDB" id="A0A8H7YP89"/>
<sequence>MRPSGITAHSKEYIFKGCIVRRTKETKERNMGSKKKKSQAVRHFVYNSIKRNHEALLMISISALRLHTTQLVFDSSRMSTSSQLSPDSHAFIRREDSPPFEAMLARPYRLTTSSTLMVQPILFLPSIPSTVFLTALWRLLRPSRGS</sequence>
<evidence type="ECO:0000313" key="1">
    <source>
        <dbReference type="EMBL" id="KAG5295975.1"/>
    </source>
</evidence>
<proteinExistence type="predicted"/>
<dbReference type="EMBL" id="JAEVHI010000003">
    <property type="protein sequence ID" value="KAG5295975.1"/>
    <property type="molecule type" value="Genomic_DNA"/>
</dbReference>
<organism evidence="1 2">
    <name type="scientific">Ajellomyces capsulatus</name>
    <name type="common">Darling's disease fungus</name>
    <name type="synonym">Histoplasma capsulatum</name>
    <dbReference type="NCBI Taxonomy" id="5037"/>
    <lineage>
        <taxon>Eukaryota</taxon>
        <taxon>Fungi</taxon>
        <taxon>Dikarya</taxon>
        <taxon>Ascomycota</taxon>
        <taxon>Pezizomycotina</taxon>
        <taxon>Eurotiomycetes</taxon>
        <taxon>Eurotiomycetidae</taxon>
        <taxon>Onygenales</taxon>
        <taxon>Ajellomycetaceae</taxon>
        <taxon>Histoplasma</taxon>
    </lineage>
</organism>
<reference evidence="1 2" key="1">
    <citation type="submission" date="2021-01" db="EMBL/GenBank/DDBJ databases">
        <title>Chromosome-level genome assembly of a human fungal pathogen reveals clustering of transcriptionally co-regulated genes.</title>
        <authorList>
            <person name="Voorhies M."/>
            <person name="Cohen S."/>
            <person name="Shea T.P."/>
            <person name="Petrus S."/>
            <person name="Munoz J.F."/>
            <person name="Poplawski S."/>
            <person name="Goldman W.E."/>
            <person name="Michael T."/>
            <person name="Cuomo C.A."/>
            <person name="Sil A."/>
            <person name="Beyhan S."/>
        </authorList>
    </citation>
    <scope>NUCLEOTIDE SEQUENCE [LARGE SCALE GENOMIC DNA]</scope>
    <source>
        <strain evidence="1 2">G184AR</strain>
    </source>
</reference>
<protein>
    <submittedName>
        <fullName evidence="1">Uncharacterized protein</fullName>
    </submittedName>
</protein>
<dbReference type="Proteomes" id="UP000670092">
    <property type="component" value="Unassembled WGS sequence"/>
</dbReference>